<organism evidence="2 3">
    <name type="scientific">Halobacillus alkaliphilus</name>
    <dbReference type="NCBI Taxonomy" id="396056"/>
    <lineage>
        <taxon>Bacteria</taxon>
        <taxon>Bacillati</taxon>
        <taxon>Bacillota</taxon>
        <taxon>Bacilli</taxon>
        <taxon>Bacillales</taxon>
        <taxon>Bacillaceae</taxon>
        <taxon>Halobacillus</taxon>
    </lineage>
</organism>
<dbReference type="GO" id="GO:0016491">
    <property type="term" value="F:oxidoreductase activity"/>
    <property type="evidence" value="ECO:0007669"/>
    <property type="project" value="UniProtKB-KW"/>
</dbReference>
<dbReference type="AlphaFoldDB" id="A0A1I2RTD9"/>
<proteinExistence type="predicted"/>
<evidence type="ECO:0000313" key="2">
    <source>
        <dbReference type="EMBL" id="SFG43914.1"/>
    </source>
</evidence>
<sequence length="127" mass="13303">MNGKEIVAIVTGGASGLGEAVVRSIVENGGRAVIADQDTERGSQLAQSLGEAALFKKADVTSSEQAEELIDQACRTFDKVNTLVNCAGIAVGEKVIGKRGVHQLDSFSKVIEVNLIGTFNMIRLAAD</sequence>
<gene>
    <name evidence="2" type="ORF">SAMN05216353_14318</name>
</gene>
<dbReference type="Proteomes" id="UP000198897">
    <property type="component" value="Unassembled WGS sequence"/>
</dbReference>
<evidence type="ECO:0000313" key="3">
    <source>
        <dbReference type="Proteomes" id="UP000198897"/>
    </source>
</evidence>
<name>A0A1I2RTD9_9BACI</name>
<accession>A0A1I2RTD9</accession>
<dbReference type="PRINTS" id="PR00081">
    <property type="entry name" value="GDHRDH"/>
</dbReference>
<protein>
    <submittedName>
        <fullName evidence="2">Short chain dehydrogenase</fullName>
    </submittedName>
</protein>
<evidence type="ECO:0000256" key="1">
    <source>
        <dbReference type="ARBA" id="ARBA00023002"/>
    </source>
</evidence>
<dbReference type="Pfam" id="PF00106">
    <property type="entry name" value="adh_short"/>
    <property type="match status" value="1"/>
</dbReference>
<reference evidence="3" key="1">
    <citation type="submission" date="2016-10" db="EMBL/GenBank/DDBJ databases">
        <authorList>
            <person name="Varghese N."/>
            <person name="Submissions S."/>
        </authorList>
    </citation>
    <scope>NUCLEOTIDE SEQUENCE [LARGE SCALE GENOMIC DNA]</scope>
    <source>
        <strain evidence="3">FP5</strain>
    </source>
</reference>
<dbReference type="EMBL" id="FOOG01000043">
    <property type="protein sequence ID" value="SFG43914.1"/>
    <property type="molecule type" value="Genomic_DNA"/>
</dbReference>
<dbReference type="PANTHER" id="PTHR43658">
    <property type="entry name" value="SHORT-CHAIN DEHYDROGENASE/REDUCTASE"/>
    <property type="match status" value="1"/>
</dbReference>
<keyword evidence="1" id="KW-0560">Oxidoreductase</keyword>
<dbReference type="Gene3D" id="3.40.50.720">
    <property type="entry name" value="NAD(P)-binding Rossmann-like Domain"/>
    <property type="match status" value="1"/>
</dbReference>
<dbReference type="PANTHER" id="PTHR43658:SF8">
    <property type="entry name" value="17-BETA-HYDROXYSTEROID DEHYDROGENASE 14-RELATED"/>
    <property type="match status" value="1"/>
</dbReference>
<dbReference type="SUPFAM" id="SSF51735">
    <property type="entry name" value="NAD(P)-binding Rossmann-fold domains"/>
    <property type="match status" value="1"/>
</dbReference>
<dbReference type="InterPro" id="IPR002347">
    <property type="entry name" value="SDR_fam"/>
</dbReference>
<dbReference type="InterPro" id="IPR036291">
    <property type="entry name" value="NAD(P)-bd_dom_sf"/>
</dbReference>
<keyword evidence="3" id="KW-1185">Reference proteome</keyword>